<name>A0A8J5JJZ4_HOMAM</name>
<evidence type="ECO:0000313" key="1">
    <source>
        <dbReference type="EMBL" id="KAG7157334.1"/>
    </source>
</evidence>
<dbReference type="AlphaFoldDB" id="A0A8J5JJZ4"/>
<dbReference type="EMBL" id="JAHLQT010037514">
    <property type="protein sequence ID" value="KAG7157334.1"/>
    <property type="molecule type" value="Genomic_DNA"/>
</dbReference>
<gene>
    <name evidence="1" type="ORF">Hamer_G005749</name>
</gene>
<organism evidence="1 2">
    <name type="scientific">Homarus americanus</name>
    <name type="common">American lobster</name>
    <dbReference type="NCBI Taxonomy" id="6706"/>
    <lineage>
        <taxon>Eukaryota</taxon>
        <taxon>Metazoa</taxon>
        <taxon>Ecdysozoa</taxon>
        <taxon>Arthropoda</taxon>
        <taxon>Crustacea</taxon>
        <taxon>Multicrustacea</taxon>
        <taxon>Malacostraca</taxon>
        <taxon>Eumalacostraca</taxon>
        <taxon>Eucarida</taxon>
        <taxon>Decapoda</taxon>
        <taxon>Pleocyemata</taxon>
        <taxon>Astacidea</taxon>
        <taxon>Nephropoidea</taxon>
        <taxon>Nephropidae</taxon>
        <taxon>Homarus</taxon>
    </lineage>
</organism>
<accession>A0A8J5JJZ4</accession>
<sequence>MTIGDTDVSTALLRMPHLKADTRRNAILESGIKVQNWNKTKVDDDDVEELVEDQGKELSTEELLELHKEEKSEKLKPELNLRSQGRRRTRRKVKIIPAKDPGRCCFAGANCPSLLEDYHPDVGLCKRPSVCSMTML</sequence>
<comment type="caution">
    <text evidence="1">The sequence shown here is derived from an EMBL/GenBank/DDBJ whole genome shotgun (WGS) entry which is preliminary data.</text>
</comment>
<reference evidence="1" key="1">
    <citation type="journal article" date="2021" name="Sci. Adv.">
        <title>The American lobster genome reveals insights on longevity, neural, and immune adaptations.</title>
        <authorList>
            <person name="Polinski J.M."/>
            <person name="Zimin A.V."/>
            <person name="Clark K.F."/>
            <person name="Kohn A.B."/>
            <person name="Sadowski N."/>
            <person name="Timp W."/>
            <person name="Ptitsyn A."/>
            <person name="Khanna P."/>
            <person name="Romanova D.Y."/>
            <person name="Williams P."/>
            <person name="Greenwood S.J."/>
            <person name="Moroz L.L."/>
            <person name="Walt D.R."/>
            <person name="Bodnar A.G."/>
        </authorList>
    </citation>
    <scope>NUCLEOTIDE SEQUENCE</scope>
    <source>
        <strain evidence="1">GMGI-L3</strain>
    </source>
</reference>
<proteinExistence type="predicted"/>
<protein>
    <submittedName>
        <fullName evidence="1">Uncharacterized protein</fullName>
    </submittedName>
</protein>
<keyword evidence="2" id="KW-1185">Reference proteome</keyword>
<dbReference type="Proteomes" id="UP000747542">
    <property type="component" value="Unassembled WGS sequence"/>
</dbReference>
<evidence type="ECO:0000313" key="2">
    <source>
        <dbReference type="Proteomes" id="UP000747542"/>
    </source>
</evidence>